<comment type="subunit">
    <text evidence="3">Homotrimer.</text>
</comment>
<protein>
    <submittedName>
        <fullName evidence="6">Aldolase</fullName>
    </submittedName>
</protein>
<comment type="similarity">
    <text evidence="2">Belongs to the KHG/KDPG aldolase family.</text>
</comment>
<dbReference type="InterPro" id="IPR000887">
    <property type="entry name" value="Aldlse_KDPG_KHG"/>
</dbReference>
<sequence>MSRILPFDWSSLLAEQPLLPVWAKVDPLAAPKLAESLLGAGYKVLEVTLRQEQSCAALEALQASGLILVAGSLRHPDQLARLQTLGIRWAVSPGWCPVLAEAAQQSGIALLPGISTPGEAMQASRMGYQQVKLFPAKALGGPAYLQAIAAPLPEMTFVATGGVSEQNMAEWFALPQIAAVGGSWMLPEALIQQQAWETLASLAQASLEAAKALGRQSLQQGLEQGEER</sequence>
<dbReference type="CDD" id="cd00452">
    <property type="entry name" value="KDPG_aldolase"/>
    <property type="match status" value="1"/>
</dbReference>
<keyword evidence="4" id="KW-0456">Lyase</keyword>
<dbReference type="PROSITE" id="PS00160">
    <property type="entry name" value="ALDOLASE_KDPG_KHG_2"/>
    <property type="match status" value="1"/>
</dbReference>
<evidence type="ECO:0000313" key="6">
    <source>
        <dbReference type="EMBL" id="GLR64323.1"/>
    </source>
</evidence>
<comment type="caution">
    <text evidence="6">The sequence shown here is derived from an EMBL/GenBank/DDBJ whole genome shotgun (WGS) entry which is preliminary data.</text>
</comment>
<dbReference type="Pfam" id="PF01081">
    <property type="entry name" value="Aldolase"/>
    <property type="match status" value="1"/>
</dbReference>
<dbReference type="Proteomes" id="UP001156682">
    <property type="component" value="Unassembled WGS sequence"/>
</dbReference>
<dbReference type="EMBL" id="BSOR01000029">
    <property type="protein sequence ID" value="GLR64323.1"/>
    <property type="molecule type" value="Genomic_DNA"/>
</dbReference>
<keyword evidence="5" id="KW-0119">Carbohydrate metabolism</keyword>
<keyword evidence="7" id="KW-1185">Reference proteome</keyword>
<dbReference type="InterPro" id="IPR031338">
    <property type="entry name" value="KDPG/KHG_AS_2"/>
</dbReference>
<dbReference type="PANTHER" id="PTHR30246">
    <property type="entry name" value="2-KETO-3-DEOXY-6-PHOSPHOGLUCONATE ALDOLASE"/>
    <property type="match status" value="1"/>
</dbReference>
<evidence type="ECO:0000256" key="3">
    <source>
        <dbReference type="ARBA" id="ARBA00011233"/>
    </source>
</evidence>
<evidence type="ECO:0000256" key="4">
    <source>
        <dbReference type="ARBA" id="ARBA00023239"/>
    </source>
</evidence>
<evidence type="ECO:0000256" key="2">
    <source>
        <dbReference type="ARBA" id="ARBA00006906"/>
    </source>
</evidence>
<organism evidence="6 7">
    <name type="scientific">Marinospirillum insulare</name>
    <dbReference type="NCBI Taxonomy" id="217169"/>
    <lineage>
        <taxon>Bacteria</taxon>
        <taxon>Pseudomonadati</taxon>
        <taxon>Pseudomonadota</taxon>
        <taxon>Gammaproteobacteria</taxon>
        <taxon>Oceanospirillales</taxon>
        <taxon>Oceanospirillaceae</taxon>
        <taxon>Marinospirillum</taxon>
    </lineage>
</organism>
<accession>A0ABQ6A258</accession>
<proteinExistence type="inferred from homology"/>
<name>A0ABQ6A258_9GAMM</name>
<dbReference type="RefSeq" id="WP_051610264.1">
    <property type="nucleotide sequence ID" value="NZ_BSOR01000029.1"/>
</dbReference>
<dbReference type="InterPro" id="IPR013785">
    <property type="entry name" value="Aldolase_TIM"/>
</dbReference>
<reference evidence="7" key="1">
    <citation type="journal article" date="2019" name="Int. J. Syst. Evol. Microbiol.">
        <title>The Global Catalogue of Microorganisms (GCM) 10K type strain sequencing project: providing services to taxonomists for standard genome sequencing and annotation.</title>
        <authorList>
            <consortium name="The Broad Institute Genomics Platform"/>
            <consortium name="The Broad Institute Genome Sequencing Center for Infectious Disease"/>
            <person name="Wu L."/>
            <person name="Ma J."/>
        </authorList>
    </citation>
    <scope>NUCLEOTIDE SEQUENCE [LARGE SCALE GENOMIC DNA]</scope>
    <source>
        <strain evidence="7">NBRC 100033</strain>
    </source>
</reference>
<gene>
    <name evidence="6" type="ORF">GCM10007878_17610</name>
</gene>
<dbReference type="NCBIfam" id="TIGR01182">
    <property type="entry name" value="eda"/>
    <property type="match status" value="1"/>
</dbReference>
<comment type="pathway">
    <text evidence="1">Carbohydrate acid metabolism.</text>
</comment>
<evidence type="ECO:0000313" key="7">
    <source>
        <dbReference type="Proteomes" id="UP001156682"/>
    </source>
</evidence>
<dbReference type="PANTHER" id="PTHR30246:SF1">
    <property type="entry name" value="2-DEHYDRO-3-DEOXY-6-PHOSPHOGALACTONATE ALDOLASE-RELATED"/>
    <property type="match status" value="1"/>
</dbReference>
<evidence type="ECO:0000256" key="5">
    <source>
        <dbReference type="ARBA" id="ARBA00023277"/>
    </source>
</evidence>
<dbReference type="Gene3D" id="3.20.20.70">
    <property type="entry name" value="Aldolase class I"/>
    <property type="match status" value="1"/>
</dbReference>
<evidence type="ECO:0000256" key="1">
    <source>
        <dbReference type="ARBA" id="ARBA00004761"/>
    </source>
</evidence>
<dbReference type="SUPFAM" id="SSF51569">
    <property type="entry name" value="Aldolase"/>
    <property type="match status" value="1"/>
</dbReference>